<keyword evidence="7" id="KW-0813">Transport</keyword>
<dbReference type="Pfam" id="PF02472">
    <property type="entry name" value="ExbD"/>
    <property type="match status" value="1"/>
</dbReference>
<feature type="transmembrane region" description="Helical" evidence="8">
    <location>
        <begin position="21"/>
        <end position="43"/>
    </location>
</feature>
<evidence type="ECO:0000256" key="7">
    <source>
        <dbReference type="RuleBase" id="RU003879"/>
    </source>
</evidence>
<evidence type="ECO:0000256" key="8">
    <source>
        <dbReference type="SAM" id="Phobius"/>
    </source>
</evidence>
<evidence type="ECO:0000313" key="9">
    <source>
        <dbReference type="EMBL" id="RZU98701.1"/>
    </source>
</evidence>
<name>A0A4Q8D062_9GAMM</name>
<dbReference type="PANTHER" id="PTHR30558">
    <property type="entry name" value="EXBD MEMBRANE COMPONENT OF PMF-DRIVEN MACROMOLECULE IMPORT SYSTEM"/>
    <property type="match status" value="1"/>
</dbReference>
<evidence type="ECO:0000313" key="10">
    <source>
        <dbReference type="Proteomes" id="UP000292298"/>
    </source>
</evidence>
<evidence type="ECO:0000256" key="4">
    <source>
        <dbReference type="ARBA" id="ARBA00022692"/>
    </source>
</evidence>
<dbReference type="AlphaFoldDB" id="A0A4Q8D062"/>
<protein>
    <submittedName>
        <fullName evidence="9">Outer membrane transport energization protein ExbD</fullName>
    </submittedName>
</protein>
<dbReference type="Gene3D" id="3.30.420.270">
    <property type="match status" value="1"/>
</dbReference>
<organism evidence="9 10">
    <name type="scientific">Spiribacter vilamensis</name>
    <dbReference type="NCBI Taxonomy" id="531306"/>
    <lineage>
        <taxon>Bacteria</taxon>
        <taxon>Pseudomonadati</taxon>
        <taxon>Pseudomonadota</taxon>
        <taxon>Gammaproteobacteria</taxon>
        <taxon>Chromatiales</taxon>
        <taxon>Ectothiorhodospiraceae</taxon>
        <taxon>Spiribacter</taxon>
    </lineage>
</organism>
<evidence type="ECO:0000256" key="6">
    <source>
        <dbReference type="ARBA" id="ARBA00023136"/>
    </source>
</evidence>
<dbReference type="PANTHER" id="PTHR30558:SF3">
    <property type="entry name" value="BIOPOLYMER TRANSPORT PROTEIN EXBD-RELATED"/>
    <property type="match status" value="1"/>
</dbReference>
<keyword evidence="7" id="KW-0653">Protein transport</keyword>
<comment type="caution">
    <text evidence="9">The sequence shown here is derived from an EMBL/GenBank/DDBJ whole genome shotgun (WGS) entry which is preliminary data.</text>
</comment>
<evidence type="ECO:0000256" key="3">
    <source>
        <dbReference type="ARBA" id="ARBA00022475"/>
    </source>
</evidence>
<comment type="subcellular location">
    <subcellularLocation>
        <location evidence="1">Cell membrane</location>
        <topology evidence="1">Single-pass membrane protein</topology>
    </subcellularLocation>
    <subcellularLocation>
        <location evidence="7">Cell membrane</location>
        <topology evidence="7">Single-pass type II membrane protein</topology>
    </subcellularLocation>
</comment>
<evidence type="ECO:0000256" key="5">
    <source>
        <dbReference type="ARBA" id="ARBA00022989"/>
    </source>
</evidence>
<keyword evidence="5 8" id="KW-1133">Transmembrane helix</keyword>
<proteinExistence type="inferred from homology"/>
<gene>
    <name evidence="9" type="ORF">EV698_0960</name>
</gene>
<dbReference type="Proteomes" id="UP000292298">
    <property type="component" value="Unassembled WGS sequence"/>
</dbReference>
<accession>A0A4Q8D062</accession>
<dbReference type="InterPro" id="IPR003400">
    <property type="entry name" value="ExbD"/>
</dbReference>
<keyword evidence="4 7" id="KW-0812">Transmembrane</keyword>
<dbReference type="OrthoDB" id="5770610at2"/>
<dbReference type="GO" id="GO:0022857">
    <property type="term" value="F:transmembrane transporter activity"/>
    <property type="evidence" value="ECO:0007669"/>
    <property type="project" value="InterPro"/>
</dbReference>
<keyword evidence="3" id="KW-1003">Cell membrane</keyword>
<dbReference type="GO" id="GO:0015031">
    <property type="term" value="P:protein transport"/>
    <property type="evidence" value="ECO:0007669"/>
    <property type="project" value="UniProtKB-KW"/>
</dbReference>
<dbReference type="RefSeq" id="WP_130502991.1">
    <property type="nucleotide sequence ID" value="NZ_SHLI01000001.1"/>
</dbReference>
<reference evidence="9 10" key="1">
    <citation type="submission" date="2019-02" db="EMBL/GenBank/DDBJ databases">
        <title>Genomic Encyclopedia of Type Strains, Phase IV (KMG-IV): sequencing the most valuable type-strain genomes for metagenomic binning, comparative biology and taxonomic classification.</title>
        <authorList>
            <person name="Goeker M."/>
        </authorList>
    </citation>
    <scope>NUCLEOTIDE SEQUENCE [LARGE SCALE GENOMIC DNA]</scope>
    <source>
        <strain evidence="9 10">DSM 21056</strain>
    </source>
</reference>
<sequence>MTRRRHLVQPQHRGISDDERILPLINIVFLLLIFFMVAGQLAASDRFAIEPPSSGSETEPAGRITVLVGTDQRLAVGGESVAMGALSDTVLTMLDAGSNRQVRVKADGRVPALRVVAIMEQLRDAGAEGIDLLTVTGSE</sequence>
<dbReference type="EMBL" id="SHLI01000001">
    <property type="protein sequence ID" value="RZU98701.1"/>
    <property type="molecule type" value="Genomic_DNA"/>
</dbReference>
<evidence type="ECO:0000256" key="2">
    <source>
        <dbReference type="ARBA" id="ARBA00005811"/>
    </source>
</evidence>
<dbReference type="GO" id="GO:0005886">
    <property type="term" value="C:plasma membrane"/>
    <property type="evidence" value="ECO:0007669"/>
    <property type="project" value="UniProtKB-SubCell"/>
</dbReference>
<keyword evidence="6 8" id="KW-0472">Membrane</keyword>
<keyword evidence="10" id="KW-1185">Reference proteome</keyword>
<evidence type="ECO:0000256" key="1">
    <source>
        <dbReference type="ARBA" id="ARBA00004162"/>
    </source>
</evidence>
<comment type="similarity">
    <text evidence="2 7">Belongs to the ExbD/TolR family.</text>
</comment>